<accession>A0ABR1I0U7</accession>
<protein>
    <submittedName>
        <fullName evidence="1">Uncharacterized protein</fullName>
    </submittedName>
</protein>
<dbReference type="Proteomes" id="UP001498421">
    <property type="component" value="Unassembled WGS sequence"/>
</dbReference>
<evidence type="ECO:0000313" key="1">
    <source>
        <dbReference type="EMBL" id="KAK7426587.1"/>
    </source>
</evidence>
<proteinExistence type="predicted"/>
<reference evidence="1 2" key="1">
    <citation type="journal article" date="2025" name="Microbiol. Resour. Announc.">
        <title>Draft genome sequences for Neonectria magnoliae and Neonectria punicea, canker pathogens of Liriodendron tulipifera and Acer saccharum in West Virginia.</title>
        <authorList>
            <person name="Petronek H.M."/>
            <person name="Kasson M.T."/>
            <person name="Metheny A.M."/>
            <person name="Stauder C.M."/>
            <person name="Lovett B."/>
            <person name="Lynch S.C."/>
            <person name="Garnas J.R."/>
            <person name="Kasson L.R."/>
            <person name="Stajich J.E."/>
        </authorList>
    </citation>
    <scope>NUCLEOTIDE SEQUENCE [LARGE SCALE GENOMIC DNA]</scope>
    <source>
        <strain evidence="1 2">NRRL 64651</strain>
    </source>
</reference>
<sequence>MYFIHKRNHEVVEQLQSLVLDRRDDTIENHTDDPDVMSIHEKLSMWHNQAGKDDISADHELFVGVKDDVDEGMDLIGLHTYNDIILSSTAFDWLIKPWAKNALLITMGQEKLQLQQISTGSSQADFPLD</sequence>
<dbReference type="EMBL" id="JAZAVK010000064">
    <property type="protein sequence ID" value="KAK7426587.1"/>
    <property type="molecule type" value="Genomic_DNA"/>
</dbReference>
<keyword evidence="2" id="KW-1185">Reference proteome</keyword>
<evidence type="ECO:0000313" key="2">
    <source>
        <dbReference type="Proteomes" id="UP001498421"/>
    </source>
</evidence>
<name>A0ABR1I0U7_9HYPO</name>
<comment type="caution">
    <text evidence="1">The sequence shown here is derived from an EMBL/GenBank/DDBJ whole genome shotgun (WGS) entry which is preliminary data.</text>
</comment>
<organism evidence="1 2">
    <name type="scientific">Neonectria magnoliae</name>
    <dbReference type="NCBI Taxonomy" id="2732573"/>
    <lineage>
        <taxon>Eukaryota</taxon>
        <taxon>Fungi</taxon>
        <taxon>Dikarya</taxon>
        <taxon>Ascomycota</taxon>
        <taxon>Pezizomycotina</taxon>
        <taxon>Sordariomycetes</taxon>
        <taxon>Hypocreomycetidae</taxon>
        <taxon>Hypocreales</taxon>
        <taxon>Nectriaceae</taxon>
        <taxon>Neonectria</taxon>
    </lineage>
</organism>
<gene>
    <name evidence="1" type="ORF">QQZ08_006917</name>
</gene>